<dbReference type="Pfam" id="PF02954">
    <property type="entry name" value="HTH_8"/>
    <property type="match status" value="1"/>
</dbReference>
<dbReference type="GO" id="GO:0005524">
    <property type="term" value="F:ATP binding"/>
    <property type="evidence" value="ECO:0007669"/>
    <property type="project" value="UniProtKB-KW"/>
</dbReference>
<dbReference type="PROSITE" id="PS00688">
    <property type="entry name" value="SIGMA54_INTERACT_3"/>
    <property type="match status" value="1"/>
</dbReference>
<evidence type="ECO:0000259" key="7">
    <source>
        <dbReference type="PROSITE" id="PS50112"/>
    </source>
</evidence>
<dbReference type="EMBL" id="CP016761">
    <property type="protein sequence ID" value="ANX12472.1"/>
    <property type="molecule type" value="Genomic_DNA"/>
</dbReference>
<keyword evidence="2" id="KW-0067">ATP-binding</keyword>
<dbReference type="Gene3D" id="1.10.8.60">
    <property type="match status" value="1"/>
</dbReference>
<evidence type="ECO:0000259" key="6">
    <source>
        <dbReference type="PROSITE" id="PS50045"/>
    </source>
</evidence>
<proteinExistence type="predicted"/>
<evidence type="ECO:0000313" key="9">
    <source>
        <dbReference type="Proteomes" id="UP000077412"/>
    </source>
</evidence>
<dbReference type="InterPro" id="IPR000014">
    <property type="entry name" value="PAS"/>
</dbReference>
<dbReference type="InterPro" id="IPR058031">
    <property type="entry name" value="AAA_lid_NorR"/>
</dbReference>
<sequence>MISGSMETAETLNAILKTIDEGIHVVDANGMTIFYNSVAASLDGLTLEEVHNYHVLDAFPSLTKETSTLLKVIQTGTPIYNQHQAYTNRKGKQIDTVNSTLPLWLDGELIGAVEVAKDISKVKQLSDQLLDLQAKMKTSKNKTDKQTFSTYHFHNILSLDPLLNDIKEQCRKASKTSSPIMIYGETGTGKEMFVQAIHNESPRGNKPFVVQNCAAIPGPLLEGILFGTKKGSFTGAVDRPGVFELADGGTLFLDEINSMPIELQAKLLRVIQEGVVQRIGSTDFRKVNVRIISALNEAPEICLSKGVLRQDLFFRLNVVYIELPPLRERHKDISYLSIHFLNELNTAFKKNVLGLTQEAEQLFNEYSWPGNIRELKHAIEHCMNFADNNTSIGIALLPKHIKGTKSFRTENHIPHPSSIPPLREALGEYEKQIIQMALKQTSGNIQQAAKILQVPRQTLQYKIRQK</sequence>
<dbReference type="InterPro" id="IPR025943">
    <property type="entry name" value="Sigma_54_int_dom_ATP-bd_2"/>
</dbReference>
<evidence type="ECO:0000256" key="1">
    <source>
        <dbReference type="ARBA" id="ARBA00022741"/>
    </source>
</evidence>
<dbReference type="InterPro" id="IPR002197">
    <property type="entry name" value="HTH_Fis"/>
</dbReference>
<dbReference type="PRINTS" id="PR01590">
    <property type="entry name" value="HTHFIS"/>
</dbReference>
<dbReference type="SUPFAM" id="SSF55785">
    <property type="entry name" value="PYP-like sensor domain (PAS domain)"/>
    <property type="match status" value="1"/>
</dbReference>
<organism evidence="8 9">
    <name type="scientific">Fictibacillus arsenicus</name>
    <dbReference type="NCBI Taxonomy" id="255247"/>
    <lineage>
        <taxon>Bacteria</taxon>
        <taxon>Bacillati</taxon>
        <taxon>Bacillota</taxon>
        <taxon>Bacilli</taxon>
        <taxon>Bacillales</taxon>
        <taxon>Fictibacillaceae</taxon>
        <taxon>Fictibacillus</taxon>
    </lineage>
</organism>
<dbReference type="GO" id="GO:0043565">
    <property type="term" value="F:sequence-specific DNA binding"/>
    <property type="evidence" value="ECO:0007669"/>
    <property type="project" value="InterPro"/>
</dbReference>
<dbReference type="Gene3D" id="1.10.10.60">
    <property type="entry name" value="Homeodomain-like"/>
    <property type="match status" value="1"/>
</dbReference>
<dbReference type="STRING" id="255247.ABE41_010660"/>
<gene>
    <name evidence="8" type="ORF">ABE41_010660</name>
</gene>
<dbReference type="KEGG" id="far:ABE41_010660"/>
<evidence type="ECO:0000256" key="4">
    <source>
        <dbReference type="ARBA" id="ARBA00023125"/>
    </source>
</evidence>
<keyword evidence="4" id="KW-0238">DNA-binding</keyword>
<dbReference type="Pfam" id="PF25601">
    <property type="entry name" value="AAA_lid_14"/>
    <property type="match status" value="1"/>
</dbReference>
<dbReference type="InterPro" id="IPR003593">
    <property type="entry name" value="AAA+_ATPase"/>
</dbReference>
<dbReference type="CDD" id="cd00130">
    <property type="entry name" value="PAS"/>
    <property type="match status" value="1"/>
</dbReference>
<dbReference type="RefSeq" id="WP_066289883.1">
    <property type="nucleotide sequence ID" value="NZ_CP016761.1"/>
</dbReference>
<dbReference type="SUPFAM" id="SSF46689">
    <property type="entry name" value="Homeodomain-like"/>
    <property type="match status" value="1"/>
</dbReference>
<dbReference type="CDD" id="cd00009">
    <property type="entry name" value="AAA"/>
    <property type="match status" value="1"/>
</dbReference>
<dbReference type="InterPro" id="IPR025662">
    <property type="entry name" value="Sigma_54_int_dom_ATP-bd_1"/>
</dbReference>
<dbReference type="OrthoDB" id="9771372at2"/>
<dbReference type="InterPro" id="IPR027417">
    <property type="entry name" value="P-loop_NTPase"/>
</dbReference>
<accession>A0A1B1Z4X7</accession>
<evidence type="ECO:0000256" key="5">
    <source>
        <dbReference type="ARBA" id="ARBA00023163"/>
    </source>
</evidence>
<dbReference type="Pfam" id="PF08448">
    <property type="entry name" value="PAS_4"/>
    <property type="match status" value="1"/>
</dbReference>
<evidence type="ECO:0000313" key="8">
    <source>
        <dbReference type="EMBL" id="ANX12472.1"/>
    </source>
</evidence>
<dbReference type="GO" id="GO:0006355">
    <property type="term" value="P:regulation of DNA-templated transcription"/>
    <property type="evidence" value="ECO:0007669"/>
    <property type="project" value="InterPro"/>
</dbReference>
<dbReference type="Gene3D" id="3.40.50.300">
    <property type="entry name" value="P-loop containing nucleotide triphosphate hydrolases"/>
    <property type="match status" value="1"/>
</dbReference>
<feature type="domain" description="PAS" evidence="7">
    <location>
        <begin position="8"/>
        <end position="50"/>
    </location>
</feature>
<dbReference type="AlphaFoldDB" id="A0A1B1Z4X7"/>
<evidence type="ECO:0000256" key="2">
    <source>
        <dbReference type="ARBA" id="ARBA00022840"/>
    </source>
</evidence>
<dbReference type="InterPro" id="IPR009057">
    <property type="entry name" value="Homeodomain-like_sf"/>
</dbReference>
<dbReference type="NCBIfam" id="TIGR00229">
    <property type="entry name" value="sensory_box"/>
    <property type="match status" value="1"/>
</dbReference>
<name>A0A1B1Z4X7_9BACL</name>
<dbReference type="InterPro" id="IPR025944">
    <property type="entry name" value="Sigma_54_int_dom_CS"/>
</dbReference>
<reference evidence="8 9" key="1">
    <citation type="submission" date="2016-08" db="EMBL/GenBank/DDBJ databases">
        <title>Complete genome sequence of Fictibacillus arsenicus G25-54, a strain with toxicity to nematodes and a potential arsenic-resistance activity.</title>
        <authorList>
            <person name="Zheng Z."/>
        </authorList>
    </citation>
    <scope>NUCLEOTIDE SEQUENCE [LARGE SCALE GENOMIC DNA]</scope>
    <source>
        <strain evidence="8 9">G25-54</strain>
    </source>
</reference>
<dbReference type="PROSITE" id="PS00676">
    <property type="entry name" value="SIGMA54_INTERACT_2"/>
    <property type="match status" value="1"/>
</dbReference>
<dbReference type="InterPro" id="IPR035965">
    <property type="entry name" value="PAS-like_dom_sf"/>
</dbReference>
<dbReference type="PROSITE" id="PS50045">
    <property type="entry name" value="SIGMA54_INTERACT_4"/>
    <property type="match status" value="1"/>
</dbReference>
<dbReference type="Pfam" id="PF00158">
    <property type="entry name" value="Sigma54_activat"/>
    <property type="match status" value="1"/>
</dbReference>
<keyword evidence="1" id="KW-0547">Nucleotide-binding</keyword>
<dbReference type="PROSITE" id="PS00675">
    <property type="entry name" value="SIGMA54_INTERACT_1"/>
    <property type="match status" value="1"/>
</dbReference>
<dbReference type="InterPro" id="IPR013656">
    <property type="entry name" value="PAS_4"/>
</dbReference>
<dbReference type="InterPro" id="IPR002078">
    <property type="entry name" value="Sigma_54_int"/>
</dbReference>
<feature type="domain" description="Sigma-54 factor interaction" evidence="6">
    <location>
        <begin position="156"/>
        <end position="384"/>
    </location>
</feature>
<keyword evidence="9" id="KW-1185">Reference proteome</keyword>
<dbReference type="PROSITE" id="PS50112">
    <property type="entry name" value="PAS"/>
    <property type="match status" value="1"/>
</dbReference>
<dbReference type="SUPFAM" id="SSF52540">
    <property type="entry name" value="P-loop containing nucleoside triphosphate hydrolases"/>
    <property type="match status" value="1"/>
</dbReference>
<keyword evidence="5" id="KW-0804">Transcription</keyword>
<keyword evidence="3" id="KW-0805">Transcription regulation</keyword>
<dbReference type="SMART" id="SM00382">
    <property type="entry name" value="AAA"/>
    <property type="match status" value="1"/>
</dbReference>
<dbReference type="FunFam" id="3.40.50.300:FF:000006">
    <property type="entry name" value="DNA-binding transcriptional regulator NtrC"/>
    <property type="match status" value="1"/>
</dbReference>
<dbReference type="PANTHER" id="PTHR32071:SF74">
    <property type="entry name" value="TRANSCRIPTIONAL ACTIVATOR ROCR"/>
    <property type="match status" value="1"/>
</dbReference>
<dbReference type="PANTHER" id="PTHR32071">
    <property type="entry name" value="TRANSCRIPTIONAL REGULATORY PROTEIN"/>
    <property type="match status" value="1"/>
</dbReference>
<dbReference type="Proteomes" id="UP000077412">
    <property type="component" value="Chromosome"/>
</dbReference>
<evidence type="ECO:0000256" key="3">
    <source>
        <dbReference type="ARBA" id="ARBA00023015"/>
    </source>
</evidence>
<dbReference type="Gene3D" id="3.30.450.20">
    <property type="entry name" value="PAS domain"/>
    <property type="match status" value="1"/>
</dbReference>
<protein>
    <submittedName>
        <fullName evidence="8">Sigma-54-dependent Fis family transcriptional regulator</fullName>
    </submittedName>
</protein>